<organism evidence="1 2">
    <name type="scientific">Runella aurantiaca</name>
    <dbReference type="NCBI Taxonomy" id="2282308"/>
    <lineage>
        <taxon>Bacteria</taxon>
        <taxon>Pseudomonadati</taxon>
        <taxon>Bacteroidota</taxon>
        <taxon>Cytophagia</taxon>
        <taxon>Cytophagales</taxon>
        <taxon>Spirosomataceae</taxon>
        <taxon>Runella</taxon>
    </lineage>
</organism>
<evidence type="ECO:0000313" key="1">
    <source>
        <dbReference type="EMBL" id="RDB02447.1"/>
    </source>
</evidence>
<dbReference type="Proteomes" id="UP000253141">
    <property type="component" value="Unassembled WGS sequence"/>
</dbReference>
<comment type="caution">
    <text evidence="1">The sequence shown here is derived from an EMBL/GenBank/DDBJ whole genome shotgun (WGS) entry which is preliminary data.</text>
</comment>
<dbReference type="OrthoDB" id="5422815at2"/>
<evidence type="ECO:0000313" key="2">
    <source>
        <dbReference type="Proteomes" id="UP000253141"/>
    </source>
</evidence>
<protein>
    <submittedName>
        <fullName evidence="1">TIGR02556 family CRISPR-associated protein</fullName>
    </submittedName>
</protein>
<dbReference type="NCBIfam" id="TIGR02591">
    <property type="entry name" value="cas_Csh1"/>
    <property type="match status" value="1"/>
</dbReference>
<name>A0A369I1U2_9BACT</name>
<reference evidence="1 2" key="1">
    <citation type="submission" date="2018-07" db="EMBL/GenBank/DDBJ databases">
        <title>Genome analysis of Runella aurantiaca.</title>
        <authorList>
            <person name="Yang X."/>
        </authorList>
    </citation>
    <scope>NUCLEOTIDE SEQUENCE [LARGE SCALE GENOMIC DNA]</scope>
    <source>
        <strain evidence="1 2">YX9</strain>
    </source>
</reference>
<dbReference type="Pfam" id="PF09484">
    <property type="entry name" value="Cas_TM1802"/>
    <property type="match status" value="1"/>
</dbReference>
<proteinExistence type="predicted"/>
<accession>A0A369I1U2</accession>
<dbReference type="EMBL" id="QPIW01000043">
    <property type="protein sequence ID" value="RDB02447.1"/>
    <property type="molecule type" value="Genomic_DNA"/>
</dbReference>
<dbReference type="AlphaFoldDB" id="A0A369I1U2"/>
<sequence>MQDKIVVDIGRYAMKRKGDIQPFQLFVQNTFPDKDNYVVIVAIFKVSENDGIELSKIDIENGNKNTFLKYGYRKGSSRGGDITITTKVSETFDKKLNTLKINQITFFIAFAQKRGYKDESAILSALKQFLDDEVSFNSLQKQLQQAYEGLNKDDKKATTFTIRFDFEDGSEKYVGDLKTFQDILLTSGTEDKSEKYNVKSQGYNNRCSICLEEKPVLYGFASPFKYFTVDKPGMVSGFFKQENTWKNYPICSDCSLPFELGRDYISQNLQGYFYGRPFYMIPKLLLGGDEKLLGNLLKRLNDLYQEMSVAKAQKIERSEDKIMELVAQEEDFFSLNLMFFEEDSKTKAIKIKLLLEEVVPSRFRKLFVEVPKIINQHPLYDKAITVKKEKKDLNFNFGILKGFFDDDFLSLVQKVFDGKPISREVVFSKFMEVIRANYNKSQTSDDFVEPLAWTVLKAHLALRYLQHLNLIHYQNYTYMDTFEQTKTKNNSGFNHSKFTDFVHQNPDFFDSEIKVGVFGLGILVKYTMSKQYRELGSTPFEKKLKGFDLSLNDLCRVYVEAKEKLTQYDMSNAYPELREQVLPKLILNKHNPDNVSKNELSLYFVAGLEWAGQFKGQSENED</sequence>
<dbReference type="NCBIfam" id="TIGR02556">
    <property type="entry name" value="cas_TM1802"/>
    <property type="match status" value="1"/>
</dbReference>
<dbReference type="InterPro" id="IPR013389">
    <property type="entry name" value="CRISPR-assoc_prot_Cas8b"/>
</dbReference>
<dbReference type="RefSeq" id="WP_114464474.1">
    <property type="nucleotide sequence ID" value="NZ_QPIW01000043.1"/>
</dbReference>
<gene>
    <name evidence="1" type="ORF">DVG78_28800</name>
</gene>
<dbReference type="InterPro" id="IPR013420">
    <property type="entry name" value="CRISPR-assoc_prot_Cas8b/Csh1_C"/>
</dbReference>
<keyword evidence="2" id="KW-1185">Reference proteome</keyword>